<dbReference type="InterPro" id="IPR011045">
    <property type="entry name" value="N2O_reductase_N"/>
</dbReference>
<protein>
    <recommendedName>
        <fullName evidence="2">YNCE-like beta-propeller domain-containing protein</fullName>
    </recommendedName>
</protein>
<dbReference type="Gene3D" id="2.130.10.10">
    <property type="entry name" value="YVTN repeat-like/Quinoprotein amine dehydrogenase"/>
    <property type="match status" value="2"/>
</dbReference>
<dbReference type="InterPro" id="IPR008972">
    <property type="entry name" value="Cupredoxin"/>
</dbReference>
<dbReference type="SUPFAM" id="SSF49503">
    <property type="entry name" value="Cupredoxins"/>
    <property type="match status" value="1"/>
</dbReference>
<dbReference type="InterPro" id="IPR048433">
    <property type="entry name" value="YNCE-like_beta-prop"/>
</dbReference>
<dbReference type="Proteomes" id="UP001500655">
    <property type="component" value="Unassembled WGS sequence"/>
</dbReference>
<dbReference type="PANTHER" id="PTHR47197:SF3">
    <property type="entry name" value="DIHYDRO-HEME D1 DEHYDROGENASE"/>
    <property type="match status" value="1"/>
</dbReference>
<feature type="domain" description="YNCE-like beta-propeller" evidence="2">
    <location>
        <begin position="399"/>
        <end position="690"/>
    </location>
</feature>
<dbReference type="PANTHER" id="PTHR47197">
    <property type="entry name" value="PROTEIN NIRF"/>
    <property type="match status" value="1"/>
</dbReference>
<sequence>MHSPPGGVRAARRRASRRRLAWLLSPVLVIAAVTVPASPSSAAPVGVAIPIQFQLTDNQGSWFDTGATLFGTKALGVAVTPRTKLLNLPLDTTTLLNTDLAEDLLDLPLLGGTAPLLGSLGLDLGGVLNLDQLNQAVDAAGGLLGFLNPTVQRAKSQINQLAQQVAGQPADSALPLSSLPVGLDLMRTLNEISNLAPRDLSLKPQAKFKVAAPQAASSHSVTSLIWPLGATPIDQSSAFIGDVTADLTEPGLYAWACKIHPYMLGAVVVDDPLTPGLDFGKKLNVAVKGGVVVPSSADIVQQLVQKFFRITAPDNWQVFSNTETKNWNPYYPTAPILQYDANEQPVLIPSLDSYYNSKFSEGVTLPALTQRPSTPGVGELWVDTQMEKYAGKSKSGAATKVDVQNWTVARKVALPQINLNNPHNMWSDKDGKYIYQTEWFSDRLTVFDRKTGQLIRTIQVGPDPSHVMTRTDTDQLHVAINAGNAVVELKPGATAIDRRILVQGPGQTPAHPHAHWMSADGQTMVTPNVNHHNSTIVDVATGSIQQVQTAQLPIATGMMPDTSKYYVANFLGQSVSCISLSGSSCRSDSGTDVAYKEINLWSNYDMVSGATSGAFGGLPIQLPVSPDGKYLLVANTLTSNITVIDTDTDKIVKTLPCDSGCHGINFGAKRGGGYYAYVSSKFSNALSIVDGDPNGDGNPADAAVVGRMVLNAGSGTIADDDVTAYNGMGGQGVLAYPIPYNGWVQNAPSDMADQLTCPQLNPINTGVCS</sequence>
<evidence type="ECO:0000313" key="3">
    <source>
        <dbReference type="EMBL" id="GAA1734444.1"/>
    </source>
</evidence>
<comment type="caution">
    <text evidence="3">The sequence shown here is derived from an EMBL/GenBank/DDBJ whole genome shotgun (WGS) entry which is preliminary data.</text>
</comment>
<gene>
    <name evidence="3" type="ORF">GCM10009681_00770</name>
</gene>
<proteinExistence type="predicted"/>
<organism evidence="3 4">
    <name type="scientific">Luedemannella helvata</name>
    <dbReference type="NCBI Taxonomy" id="349315"/>
    <lineage>
        <taxon>Bacteria</taxon>
        <taxon>Bacillati</taxon>
        <taxon>Actinomycetota</taxon>
        <taxon>Actinomycetes</taxon>
        <taxon>Micromonosporales</taxon>
        <taxon>Micromonosporaceae</taxon>
        <taxon>Luedemannella</taxon>
    </lineage>
</organism>
<keyword evidence="4" id="KW-1185">Reference proteome</keyword>
<dbReference type="SUPFAM" id="SSF50974">
    <property type="entry name" value="Nitrous oxide reductase, N-terminal domain"/>
    <property type="match status" value="1"/>
</dbReference>
<evidence type="ECO:0000259" key="2">
    <source>
        <dbReference type="Pfam" id="PF21783"/>
    </source>
</evidence>
<dbReference type="RefSeq" id="WP_344075456.1">
    <property type="nucleotide sequence ID" value="NZ_BAAALS010000001.1"/>
</dbReference>
<keyword evidence="1" id="KW-0732">Signal</keyword>
<accession>A0ABP4VQ04</accession>
<evidence type="ECO:0000313" key="4">
    <source>
        <dbReference type="Proteomes" id="UP001500655"/>
    </source>
</evidence>
<name>A0ABP4VQ04_9ACTN</name>
<dbReference type="InterPro" id="IPR051200">
    <property type="entry name" value="Host-pathogen_enzymatic-act"/>
</dbReference>
<reference evidence="4" key="1">
    <citation type="journal article" date="2019" name="Int. J. Syst. Evol. Microbiol.">
        <title>The Global Catalogue of Microorganisms (GCM) 10K type strain sequencing project: providing services to taxonomists for standard genome sequencing and annotation.</title>
        <authorList>
            <consortium name="The Broad Institute Genomics Platform"/>
            <consortium name="The Broad Institute Genome Sequencing Center for Infectious Disease"/>
            <person name="Wu L."/>
            <person name="Ma J."/>
        </authorList>
    </citation>
    <scope>NUCLEOTIDE SEQUENCE [LARGE SCALE GENOMIC DNA]</scope>
    <source>
        <strain evidence="4">JCM 13249</strain>
    </source>
</reference>
<dbReference type="InterPro" id="IPR015943">
    <property type="entry name" value="WD40/YVTN_repeat-like_dom_sf"/>
</dbReference>
<dbReference type="Pfam" id="PF21783">
    <property type="entry name" value="YNCE"/>
    <property type="match status" value="1"/>
</dbReference>
<dbReference type="EMBL" id="BAAALS010000001">
    <property type="protein sequence ID" value="GAA1734444.1"/>
    <property type="molecule type" value="Genomic_DNA"/>
</dbReference>
<evidence type="ECO:0000256" key="1">
    <source>
        <dbReference type="ARBA" id="ARBA00022729"/>
    </source>
</evidence>